<dbReference type="Gene3D" id="3.30.390.50">
    <property type="entry name" value="CO dehydrogenase flavoprotein, C-terminal domain"/>
    <property type="match status" value="1"/>
</dbReference>
<organism evidence="9 10">
    <name type="scientific">Candidimonas humi</name>
    <dbReference type="NCBI Taxonomy" id="683355"/>
    <lineage>
        <taxon>Bacteria</taxon>
        <taxon>Pseudomonadati</taxon>
        <taxon>Pseudomonadota</taxon>
        <taxon>Betaproteobacteria</taxon>
        <taxon>Burkholderiales</taxon>
        <taxon>Alcaligenaceae</taxon>
        <taxon>Candidimonas</taxon>
    </lineage>
</organism>
<dbReference type="EMBL" id="JBHSBV010000006">
    <property type="protein sequence ID" value="MFC4202573.1"/>
    <property type="molecule type" value="Genomic_DNA"/>
</dbReference>
<evidence type="ECO:0000313" key="10">
    <source>
        <dbReference type="Proteomes" id="UP001595848"/>
    </source>
</evidence>
<comment type="pathway">
    <text evidence="1">Protein modification; protein lipoylation via exogenous pathway; protein N(6)-(lipoyl)lysine from lipoate: step 2/2.</text>
</comment>
<dbReference type="RefSeq" id="WP_246600584.1">
    <property type="nucleotide sequence ID" value="NZ_JAHTBN010000004.1"/>
</dbReference>
<gene>
    <name evidence="9" type="ORF">ACFOY1_16595</name>
</gene>
<evidence type="ECO:0000256" key="2">
    <source>
        <dbReference type="ARBA" id="ARBA00005124"/>
    </source>
</evidence>
<dbReference type="GO" id="GO:0016874">
    <property type="term" value="F:ligase activity"/>
    <property type="evidence" value="ECO:0007669"/>
    <property type="project" value="UniProtKB-KW"/>
</dbReference>
<evidence type="ECO:0000256" key="1">
    <source>
        <dbReference type="ARBA" id="ARBA00005085"/>
    </source>
</evidence>
<comment type="catalytic activity">
    <reaction evidence="7">
        <text>L-lysyl-[lipoyl-carrier protein] + (R)-lipoate + ATP = N(6)-[(R)-lipoyl]-L-lysyl-[lipoyl-carrier protein] + AMP + diphosphate + H(+)</text>
        <dbReference type="Rhea" id="RHEA:49288"/>
        <dbReference type="Rhea" id="RHEA-COMP:10500"/>
        <dbReference type="Rhea" id="RHEA-COMP:10502"/>
        <dbReference type="ChEBI" id="CHEBI:15378"/>
        <dbReference type="ChEBI" id="CHEBI:29969"/>
        <dbReference type="ChEBI" id="CHEBI:30616"/>
        <dbReference type="ChEBI" id="CHEBI:33019"/>
        <dbReference type="ChEBI" id="CHEBI:83088"/>
        <dbReference type="ChEBI" id="CHEBI:83099"/>
        <dbReference type="ChEBI" id="CHEBI:456215"/>
        <dbReference type="EC" id="6.3.1.20"/>
    </reaction>
</comment>
<comment type="caution">
    <text evidence="9">The sequence shown here is derived from an EMBL/GenBank/DDBJ whole genome shotgun (WGS) entry which is preliminary data.</text>
</comment>
<name>A0ABV8P377_9BURK</name>
<dbReference type="InterPro" id="IPR019491">
    <property type="entry name" value="Lipoate_protein_ligase_C"/>
</dbReference>
<dbReference type="SUPFAM" id="SSF82649">
    <property type="entry name" value="SufE/NifU"/>
    <property type="match status" value="1"/>
</dbReference>
<comment type="pathway">
    <text evidence="2">Protein modification; protein lipoylation via exogenous pathway; protein N(6)-(lipoyl)lysine from lipoate: step 1/2.</text>
</comment>
<keyword evidence="5" id="KW-0547">Nucleotide-binding</keyword>
<feature type="domain" description="Lipoate protein ligase C-terminal" evidence="8">
    <location>
        <begin position="20"/>
        <end position="69"/>
    </location>
</feature>
<proteinExistence type="predicted"/>
<sequence length="103" mass="10739">MIGQHEMDGAALRHGEYKIPGGKLVVVDLRVEQGRLRDVQLSGDFFLEPPEALDAINAALIGLACDASAAALQAAVQAALGPDVMMYGITIEGVAVVVQRALA</sequence>
<keyword evidence="4 9" id="KW-0436">Ligase</keyword>
<protein>
    <recommendedName>
        <fullName evidence="3">lipoate--protein ligase</fullName>
        <ecNumber evidence="3">6.3.1.20</ecNumber>
    </recommendedName>
</protein>
<keyword evidence="6" id="KW-0067">ATP-binding</keyword>
<reference evidence="10" key="1">
    <citation type="journal article" date="2019" name="Int. J. Syst. Evol. Microbiol.">
        <title>The Global Catalogue of Microorganisms (GCM) 10K type strain sequencing project: providing services to taxonomists for standard genome sequencing and annotation.</title>
        <authorList>
            <consortium name="The Broad Institute Genomics Platform"/>
            <consortium name="The Broad Institute Genome Sequencing Center for Infectious Disease"/>
            <person name="Wu L."/>
            <person name="Ma J."/>
        </authorList>
    </citation>
    <scope>NUCLEOTIDE SEQUENCE [LARGE SCALE GENOMIC DNA]</scope>
    <source>
        <strain evidence="10">LMG 24813</strain>
    </source>
</reference>
<evidence type="ECO:0000313" key="9">
    <source>
        <dbReference type="EMBL" id="MFC4202573.1"/>
    </source>
</evidence>
<evidence type="ECO:0000256" key="7">
    <source>
        <dbReference type="ARBA" id="ARBA00048037"/>
    </source>
</evidence>
<evidence type="ECO:0000256" key="6">
    <source>
        <dbReference type="ARBA" id="ARBA00022840"/>
    </source>
</evidence>
<keyword evidence="10" id="KW-1185">Reference proteome</keyword>
<evidence type="ECO:0000259" key="8">
    <source>
        <dbReference type="Pfam" id="PF10437"/>
    </source>
</evidence>
<evidence type="ECO:0000256" key="3">
    <source>
        <dbReference type="ARBA" id="ARBA00012367"/>
    </source>
</evidence>
<dbReference type="Proteomes" id="UP001595848">
    <property type="component" value="Unassembled WGS sequence"/>
</dbReference>
<dbReference type="EC" id="6.3.1.20" evidence="3"/>
<dbReference type="Pfam" id="PF10437">
    <property type="entry name" value="Lip_prot_lig_C"/>
    <property type="match status" value="1"/>
</dbReference>
<evidence type="ECO:0000256" key="4">
    <source>
        <dbReference type="ARBA" id="ARBA00022598"/>
    </source>
</evidence>
<evidence type="ECO:0000256" key="5">
    <source>
        <dbReference type="ARBA" id="ARBA00022741"/>
    </source>
</evidence>
<accession>A0ABV8P377</accession>